<dbReference type="PROSITE" id="PS51257">
    <property type="entry name" value="PROKAR_LIPOPROTEIN"/>
    <property type="match status" value="1"/>
</dbReference>
<sequence length="373" mass="42988">MVNKYGFKILLMKWNSHLLLYIVVVLLMIGCDKSDDDTLSRTVLVYMAADNDLADNALRNIEQMKSSFPINGENNLLVFVNLPEEKPYLIKIEADTEIVVKQYEEFNSLEVQNMHRVLIDMIGICPADKYGLVLWSHASSWLPVGFQTRSFGEEKGMQMDIMELSDALPVKFDFILFDACLMGAVEVAYELKDNADYIIASSTETLYTGFPYDMIIPDLMAVSPDLQKVAKKYMDYYQQLMGVYRSATISVINTRELEKLAQITSSLLAGNSINWGLFKRSIVQRLDNYEEQYLFDFSDFMHKAFIGNQIELFDNQLKKVVLYKANTDEFMGEFLITTYCGLSSYIPLISRSDLNNYYQKLKWCKDSGYRNLF</sequence>
<evidence type="ECO:0000313" key="2">
    <source>
        <dbReference type="Proteomes" id="UP000283341"/>
    </source>
</evidence>
<reference evidence="1 2" key="1">
    <citation type="submission" date="2018-08" db="EMBL/GenBank/DDBJ databases">
        <title>A genome reference for cultivated species of the human gut microbiota.</title>
        <authorList>
            <person name="Zou Y."/>
            <person name="Xue W."/>
            <person name="Luo G."/>
        </authorList>
    </citation>
    <scope>NUCLEOTIDE SEQUENCE [LARGE SCALE GENOMIC DNA]</scope>
    <source>
        <strain evidence="1 2">AF22-3AC</strain>
    </source>
</reference>
<name>A0A412I2U2_9BACE</name>
<dbReference type="Gene3D" id="3.40.50.11970">
    <property type="match status" value="1"/>
</dbReference>
<dbReference type="InterPro" id="IPR005077">
    <property type="entry name" value="Peptidase_C11"/>
</dbReference>
<dbReference type="PANTHER" id="PTHR37835:SF1">
    <property type="entry name" value="ALPHA-CLOSTRIPAIN"/>
    <property type="match status" value="1"/>
</dbReference>
<dbReference type="PANTHER" id="PTHR37835">
    <property type="entry name" value="ALPHA-CLOSTRIPAIN"/>
    <property type="match status" value="1"/>
</dbReference>
<organism evidence="1 2">
    <name type="scientific">Bacteroides cellulosilyticus</name>
    <dbReference type="NCBI Taxonomy" id="246787"/>
    <lineage>
        <taxon>Bacteria</taxon>
        <taxon>Pseudomonadati</taxon>
        <taxon>Bacteroidota</taxon>
        <taxon>Bacteroidia</taxon>
        <taxon>Bacteroidales</taxon>
        <taxon>Bacteroidaceae</taxon>
        <taxon>Bacteroides</taxon>
    </lineage>
</organism>
<dbReference type="EMBL" id="QRVJ01000043">
    <property type="protein sequence ID" value="RGS31126.1"/>
    <property type="molecule type" value="Genomic_DNA"/>
</dbReference>
<proteinExistence type="predicted"/>
<dbReference type="Pfam" id="PF03415">
    <property type="entry name" value="Peptidase_C11"/>
    <property type="match status" value="1"/>
</dbReference>
<evidence type="ECO:0000313" key="1">
    <source>
        <dbReference type="EMBL" id="RGS31126.1"/>
    </source>
</evidence>
<dbReference type="Proteomes" id="UP000283341">
    <property type="component" value="Unassembled WGS sequence"/>
</dbReference>
<accession>A0A412I2U2</accession>
<dbReference type="AlphaFoldDB" id="A0A412I2U2"/>
<gene>
    <name evidence="1" type="ORF">DWX97_25515</name>
</gene>
<protein>
    <submittedName>
        <fullName evidence="1">Clostripain</fullName>
    </submittedName>
</protein>
<comment type="caution">
    <text evidence="1">The sequence shown here is derived from an EMBL/GenBank/DDBJ whole genome shotgun (WGS) entry which is preliminary data.</text>
</comment>